<dbReference type="SUPFAM" id="SSF53850">
    <property type="entry name" value="Periplasmic binding protein-like II"/>
    <property type="match status" value="1"/>
</dbReference>
<dbReference type="PIRSF" id="PIRSF017082">
    <property type="entry name" value="YflP"/>
    <property type="match status" value="1"/>
</dbReference>
<dbReference type="Proteomes" id="UP000515811">
    <property type="component" value="Chromosome"/>
</dbReference>
<name>A0A7G9RN27_9BURK</name>
<dbReference type="EMBL" id="CP060714">
    <property type="protein sequence ID" value="QNN57002.1"/>
    <property type="molecule type" value="Genomic_DNA"/>
</dbReference>
<keyword evidence="4" id="KW-1185">Reference proteome</keyword>
<feature type="signal peptide" evidence="2">
    <location>
        <begin position="1"/>
        <end position="26"/>
    </location>
</feature>
<reference evidence="3 4" key="1">
    <citation type="submission" date="2020-08" db="EMBL/GenBank/DDBJ databases">
        <title>Genome sequence of Diaphorobacter ruginosibacter DSM 27467T.</title>
        <authorList>
            <person name="Hyun D.-W."/>
            <person name="Bae J.-W."/>
        </authorList>
    </citation>
    <scope>NUCLEOTIDE SEQUENCE [LARGE SCALE GENOMIC DNA]</scope>
    <source>
        <strain evidence="3 4">DSM 27467</strain>
    </source>
</reference>
<gene>
    <name evidence="3" type="ORF">H9K76_21365</name>
</gene>
<keyword evidence="2" id="KW-0732">Signal</keyword>
<proteinExistence type="inferred from homology"/>
<organism evidence="3 4">
    <name type="scientific">Diaphorobacter ruginosibacter</name>
    <dbReference type="NCBI Taxonomy" id="1715720"/>
    <lineage>
        <taxon>Bacteria</taxon>
        <taxon>Pseudomonadati</taxon>
        <taxon>Pseudomonadota</taxon>
        <taxon>Betaproteobacteria</taxon>
        <taxon>Burkholderiales</taxon>
        <taxon>Comamonadaceae</taxon>
        <taxon>Diaphorobacter</taxon>
    </lineage>
</organism>
<protein>
    <submittedName>
        <fullName evidence="3">Tripartite tricarboxylate transporter substrate binding protein</fullName>
    </submittedName>
</protein>
<feature type="chain" id="PRO_5028952835" evidence="2">
    <location>
        <begin position="27"/>
        <end position="322"/>
    </location>
</feature>
<evidence type="ECO:0000256" key="1">
    <source>
        <dbReference type="ARBA" id="ARBA00006987"/>
    </source>
</evidence>
<dbReference type="CDD" id="cd07012">
    <property type="entry name" value="PBP2_Bug_TTT"/>
    <property type="match status" value="1"/>
</dbReference>
<dbReference type="InterPro" id="IPR005064">
    <property type="entry name" value="BUG"/>
</dbReference>
<evidence type="ECO:0000256" key="2">
    <source>
        <dbReference type="SAM" id="SignalP"/>
    </source>
</evidence>
<dbReference type="Gene3D" id="3.40.190.10">
    <property type="entry name" value="Periplasmic binding protein-like II"/>
    <property type="match status" value="1"/>
</dbReference>
<comment type="similarity">
    <text evidence="1">Belongs to the UPF0065 (bug) family.</text>
</comment>
<dbReference type="PANTHER" id="PTHR42928">
    <property type="entry name" value="TRICARBOXYLATE-BINDING PROTEIN"/>
    <property type="match status" value="1"/>
</dbReference>
<evidence type="ECO:0000313" key="3">
    <source>
        <dbReference type="EMBL" id="QNN57002.1"/>
    </source>
</evidence>
<sequence length="322" mass="34442">MRGKLLRAVLTWCVLACVAAGASAQAGWPSKPIRFAIPMAPGTGVDVLARAFADALAKELGQTIVVENKPGANGLIAVNFFMQQPADGHAMFMAGVSNMAWNQHLYSHLPYDSLKDFEGVAVFADTPFITVVSPRLGVRTFAEFKSLMQASPGKYSFASAGIGNSTHLASELMLRRTGLQLVHVPFNGAAGSSSVIAGDTAMYTTVPGGIAPLIQSGKLVPLAVTGSERLKAFPDVPTYKELGYDVVVPGWYSIVMKKGTDRQVIEKMNAAINRVLGTPLMQERLAAQSLTAVQSTPQDVQRLTRRDSALWAPIIDELGIRQ</sequence>
<dbReference type="Gene3D" id="3.40.190.150">
    <property type="entry name" value="Bordetella uptake gene, domain 1"/>
    <property type="match status" value="1"/>
</dbReference>
<dbReference type="KEGG" id="drg:H9K76_21365"/>
<dbReference type="Pfam" id="PF03401">
    <property type="entry name" value="TctC"/>
    <property type="match status" value="1"/>
</dbReference>
<dbReference type="InterPro" id="IPR042100">
    <property type="entry name" value="Bug_dom1"/>
</dbReference>
<dbReference type="AlphaFoldDB" id="A0A7G9RN27"/>
<evidence type="ECO:0000313" key="4">
    <source>
        <dbReference type="Proteomes" id="UP000515811"/>
    </source>
</evidence>
<dbReference type="RefSeq" id="WP_187597267.1">
    <property type="nucleotide sequence ID" value="NZ_CP060714.1"/>
</dbReference>
<dbReference type="PANTHER" id="PTHR42928:SF5">
    <property type="entry name" value="BLR1237 PROTEIN"/>
    <property type="match status" value="1"/>
</dbReference>
<accession>A0A7G9RN27</accession>